<dbReference type="PANTHER" id="PTHR13789:SF309">
    <property type="entry name" value="PUTATIVE (AFU_ORTHOLOGUE AFUA_6G14510)-RELATED"/>
    <property type="match status" value="1"/>
</dbReference>
<keyword evidence="1" id="KW-0560">Oxidoreductase</keyword>
<keyword evidence="5" id="KW-1185">Reference proteome</keyword>
<dbReference type="PRINTS" id="PR00420">
    <property type="entry name" value="RNGMNOXGNASE"/>
</dbReference>
<organism evidence="4 5">
    <name type="scientific">Pseudolysinimonas yzui</name>
    <dbReference type="NCBI Taxonomy" id="2708254"/>
    <lineage>
        <taxon>Bacteria</taxon>
        <taxon>Bacillati</taxon>
        <taxon>Actinomycetota</taxon>
        <taxon>Actinomycetes</taxon>
        <taxon>Micrococcales</taxon>
        <taxon>Microbacteriaceae</taxon>
        <taxon>Pseudolysinimonas</taxon>
    </lineage>
</organism>
<reference evidence="4" key="2">
    <citation type="submission" date="2020-09" db="EMBL/GenBank/DDBJ databases">
        <authorList>
            <person name="Sun Q."/>
            <person name="Zhou Y."/>
        </authorList>
    </citation>
    <scope>NUCLEOTIDE SEQUENCE</scope>
    <source>
        <strain evidence="4">CGMCC 1.16548</strain>
    </source>
</reference>
<evidence type="ECO:0000259" key="3">
    <source>
        <dbReference type="Pfam" id="PF01494"/>
    </source>
</evidence>
<dbReference type="SUPFAM" id="SSF51905">
    <property type="entry name" value="FAD/NAD(P)-binding domain"/>
    <property type="match status" value="1"/>
</dbReference>
<dbReference type="Pfam" id="PF01494">
    <property type="entry name" value="FAD_binding_3"/>
    <property type="match status" value="1"/>
</dbReference>
<feature type="domain" description="FAD-binding" evidence="3">
    <location>
        <begin position="6"/>
        <end position="345"/>
    </location>
</feature>
<evidence type="ECO:0000256" key="1">
    <source>
        <dbReference type="ARBA" id="ARBA00023002"/>
    </source>
</evidence>
<accession>A0A8J3GRA2</accession>
<dbReference type="Gene3D" id="3.50.50.60">
    <property type="entry name" value="FAD/NAD(P)-binding domain"/>
    <property type="match status" value="1"/>
</dbReference>
<evidence type="ECO:0000256" key="2">
    <source>
        <dbReference type="ARBA" id="ARBA00023033"/>
    </source>
</evidence>
<keyword evidence="2" id="KW-0503">Monooxygenase</keyword>
<evidence type="ECO:0000313" key="4">
    <source>
        <dbReference type="EMBL" id="GHF19040.1"/>
    </source>
</evidence>
<gene>
    <name evidence="4" type="ORF">GCM10011600_20000</name>
</gene>
<dbReference type="InterPro" id="IPR050493">
    <property type="entry name" value="FAD-dep_Monooxygenase_BioMet"/>
</dbReference>
<reference evidence="4" key="1">
    <citation type="journal article" date="2014" name="Int. J. Syst. Evol. Microbiol.">
        <title>Complete genome sequence of Corynebacterium casei LMG S-19264T (=DSM 44701T), isolated from a smear-ripened cheese.</title>
        <authorList>
            <consortium name="US DOE Joint Genome Institute (JGI-PGF)"/>
            <person name="Walter F."/>
            <person name="Albersmeier A."/>
            <person name="Kalinowski J."/>
            <person name="Ruckert C."/>
        </authorList>
    </citation>
    <scope>NUCLEOTIDE SEQUENCE</scope>
    <source>
        <strain evidence="4">CGMCC 1.16548</strain>
    </source>
</reference>
<dbReference type="GO" id="GO:0004497">
    <property type="term" value="F:monooxygenase activity"/>
    <property type="evidence" value="ECO:0007669"/>
    <property type="project" value="UniProtKB-KW"/>
</dbReference>
<dbReference type="NCBIfam" id="NF005313">
    <property type="entry name" value="PRK06847.1"/>
    <property type="match status" value="1"/>
</dbReference>
<dbReference type="GO" id="GO:0071949">
    <property type="term" value="F:FAD binding"/>
    <property type="evidence" value="ECO:0007669"/>
    <property type="project" value="InterPro"/>
</dbReference>
<sequence>MSAVQRVAIAGAGMAGLAAAILLAEDGVDVDVYEIKPELTALGSGITLQGNALRSFARLGIWDEVQKQCWSQDVLTLRAPGPDATVIATIPDARTGGPDFPAAAGMFRPDLAQIMLDRATELGARVHFGRTIESLTQDADGVDIKLSDGTTDRVDLLIGADGINSAVRSMVGIDVKPEPTGMGIWRAFVPRPAEVTSTDLYYGGPMYIAGYCPTSEDMMYAYLVEDKQDRSGLTPEQSVEIMRDATRAYGGPWNQIRDSLGADSRVNYTWFTSHLIDGPWNRGRVVLIGDAAHSCPPTIAQGGAQATEDALVLCEILARESTVDDAVWEEFTRRRLERARTIVEASLQLGRWQLNHEQGDVPGLIGRIAELASVPA</sequence>
<evidence type="ECO:0000313" key="5">
    <source>
        <dbReference type="Proteomes" id="UP000617531"/>
    </source>
</evidence>
<protein>
    <submittedName>
        <fullName evidence="4">FAD-dependent oxidoreductase</fullName>
    </submittedName>
</protein>
<comment type="caution">
    <text evidence="4">The sequence shown here is derived from an EMBL/GenBank/DDBJ whole genome shotgun (WGS) entry which is preliminary data.</text>
</comment>
<dbReference type="RefSeq" id="WP_191283336.1">
    <property type="nucleotide sequence ID" value="NZ_BNAI01000003.1"/>
</dbReference>
<dbReference type="AlphaFoldDB" id="A0A8J3GRA2"/>
<dbReference type="Proteomes" id="UP000617531">
    <property type="component" value="Unassembled WGS sequence"/>
</dbReference>
<dbReference type="InterPro" id="IPR002938">
    <property type="entry name" value="FAD-bd"/>
</dbReference>
<dbReference type="InterPro" id="IPR036188">
    <property type="entry name" value="FAD/NAD-bd_sf"/>
</dbReference>
<name>A0A8J3GRA2_9MICO</name>
<dbReference type="PANTHER" id="PTHR13789">
    <property type="entry name" value="MONOOXYGENASE"/>
    <property type="match status" value="1"/>
</dbReference>
<dbReference type="EMBL" id="BNAI01000003">
    <property type="protein sequence ID" value="GHF19040.1"/>
    <property type="molecule type" value="Genomic_DNA"/>
</dbReference>
<proteinExistence type="predicted"/>